<accession>A0A815R432</accession>
<comment type="caution">
    <text evidence="12">Lacks conserved residue(s) required for the propagation of feature annotation.</text>
</comment>
<dbReference type="EMBL" id="CAJOBC010086010">
    <property type="protein sequence ID" value="CAF4338577.1"/>
    <property type="molecule type" value="Genomic_DNA"/>
</dbReference>
<dbReference type="EMBL" id="CAJNOQ010020542">
    <property type="protein sequence ID" value="CAF1470792.1"/>
    <property type="molecule type" value="Genomic_DNA"/>
</dbReference>
<evidence type="ECO:0000256" key="10">
    <source>
        <dbReference type="ARBA" id="ARBA00023160"/>
    </source>
</evidence>
<dbReference type="GO" id="GO:0030148">
    <property type="term" value="P:sphingolipid biosynthetic process"/>
    <property type="evidence" value="ECO:0007669"/>
    <property type="project" value="TreeGrafter"/>
</dbReference>
<evidence type="ECO:0000256" key="9">
    <source>
        <dbReference type="ARBA" id="ARBA00023136"/>
    </source>
</evidence>
<reference evidence="14" key="1">
    <citation type="submission" date="2021-02" db="EMBL/GenBank/DDBJ databases">
        <authorList>
            <person name="Nowell W R."/>
        </authorList>
    </citation>
    <scope>NUCLEOTIDE SEQUENCE</scope>
</reference>
<feature type="signal peptide" evidence="13">
    <location>
        <begin position="1"/>
        <end position="16"/>
    </location>
</feature>
<evidence type="ECO:0000256" key="5">
    <source>
        <dbReference type="ARBA" id="ARBA00022692"/>
    </source>
</evidence>
<dbReference type="Proteomes" id="UP000681722">
    <property type="component" value="Unassembled WGS sequence"/>
</dbReference>
<keyword evidence="3 12" id="KW-0444">Lipid biosynthesis</keyword>
<keyword evidence="7 12" id="KW-1133">Transmembrane helix</keyword>
<comment type="subcellular location">
    <subcellularLocation>
        <location evidence="1">Membrane</location>
        <topology evidence="1">Multi-pass membrane protein</topology>
    </subcellularLocation>
</comment>
<evidence type="ECO:0000313" key="15">
    <source>
        <dbReference type="EMBL" id="CAF4338577.1"/>
    </source>
</evidence>
<evidence type="ECO:0000256" key="7">
    <source>
        <dbReference type="ARBA" id="ARBA00022989"/>
    </source>
</evidence>
<evidence type="ECO:0000256" key="11">
    <source>
        <dbReference type="ARBA" id="ARBA00047375"/>
    </source>
</evidence>
<evidence type="ECO:0000256" key="3">
    <source>
        <dbReference type="ARBA" id="ARBA00022516"/>
    </source>
</evidence>
<name>A0A815R432_9BILA</name>
<dbReference type="InterPro" id="IPR002076">
    <property type="entry name" value="ELO_fam"/>
</dbReference>
<dbReference type="Proteomes" id="UP000663829">
    <property type="component" value="Unassembled WGS sequence"/>
</dbReference>
<feature type="transmembrane region" description="Helical" evidence="12">
    <location>
        <begin position="96"/>
        <end position="117"/>
    </location>
</feature>
<dbReference type="GO" id="GO:0034626">
    <property type="term" value="P:fatty acid elongation, polyunsaturated fatty acid"/>
    <property type="evidence" value="ECO:0007669"/>
    <property type="project" value="TreeGrafter"/>
</dbReference>
<keyword evidence="8 12" id="KW-0443">Lipid metabolism</keyword>
<gene>
    <name evidence="14" type="ORF">GPM918_LOCUS35455</name>
    <name evidence="15" type="ORF">SRO942_LOCUS36173</name>
</gene>
<evidence type="ECO:0000256" key="12">
    <source>
        <dbReference type="RuleBase" id="RU361115"/>
    </source>
</evidence>
<dbReference type="GO" id="GO:0019367">
    <property type="term" value="P:fatty acid elongation, saturated fatty acid"/>
    <property type="evidence" value="ECO:0007669"/>
    <property type="project" value="TreeGrafter"/>
</dbReference>
<feature type="transmembrane region" description="Helical" evidence="12">
    <location>
        <begin position="159"/>
        <end position="179"/>
    </location>
</feature>
<evidence type="ECO:0000313" key="14">
    <source>
        <dbReference type="EMBL" id="CAF1470792.1"/>
    </source>
</evidence>
<keyword evidence="5 12" id="KW-0812">Transmembrane</keyword>
<dbReference type="OrthoDB" id="434092at2759"/>
<evidence type="ECO:0000256" key="1">
    <source>
        <dbReference type="ARBA" id="ARBA00004141"/>
    </source>
</evidence>
<dbReference type="PANTHER" id="PTHR11157:SF134">
    <property type="entry name" value="ELONGATION OF FATTY ACIDS PROTEIN 1-RELATED"/>
    <property type="match status" value="1"/>
</dbReference>
<sequence length="191" mass="22845">MSLVMFLLIVIQICQTLTESNYTEYRYLFCEKPTRHSTGSLYYISYLYYLSKYYELLDTVFVSLKGKLQGYGGFAVYHHTTVLIMSYLWLSQTQSLQFTGVLANTCVHIVMYYYYYLTALGKTVWWKRYITLFQVVEFIYSFFALIPYLYYMFNGYHCAGFLALLFNSVFNITLLIYFVRLYRRGNKKHSQ</sequence>
<evidence type="ECO:0000256" key="4">
    <source>
        <dbReference type="ARBA" id="ARBA00022679"/>
    </source>
</evidence>
<keyword evidence="16" id="KW-1185">Reference proteome</keyword>
<keyword evidence="6 12" id="KW-0276">Fatty acid metabolism</keyword>
<dbReference type="PANTHER" id="PTHR11157">
    <property type="entry name" value="FATTY ACID ACYL TRANSFERASE-RELATED"/>
    <property type="match status" value="1"/>
</dbReference>
<proteinExistence type="inferred from homology"/>
<evidence type="ECO:0000256" key="13">
    <source>
        <dbReference type="SAM" id="SignalP"/>
    </source>
</evidence>
<protein>
    <recommendedName>
        <fullName evidence="12">Elongation of very long chain fatty acids protein</fullName>
        <ecNumber evidence="12">2.3.1.199</ecNumber>
    </recommendedName>
    <alternativeName>
        <fullName evidence="12">Very-long-chain 3-oxoacyl-CoA synthase</fullName>
    </alternativeName>
</protein>
<evidence type="ECO:0000256" key="2">
    <source>
        <dbReference type="ARBA" id="ARBA00007263"/>
    </source>
</evidence>
<evidence type="ECO:0000256" key="8">
    <source>
        <dbReference type="ARBA" id="ARBA00023098"/>
    </source>
</evidence>
<evidence type="ECO:0000313" key="16">
    <source>
        <dbReference type="Proteomes" id="UP000663829"/>
    </source>
</evidence>
<comment type="caution">
    <text evidence="14">The sequence shown here is derived from an EMBL/GenBank/DDBJ whole genome shotgun (WGS) entry which is preliminary data.</text>
</comment>
<dbReference type="AlphaFoldDB" id="A0A815R432"/>
<dbReference type="EC" id="2.3.1.199" evidence="12"/>
<feature type="chain" id="PRO_5035607356" description="Elongation of very long chain fatty acids protein" evidence="13">
    <location>
        <begin position="17"/>
        <end position="191"/>
    </location>
</feature>
<keyword evidence="13" id="KW-0732">Signal</keyword>
<dbReference type="GO" id="GO:0034625">
    <property type="term" value="P:fatty acid elongation, monounsaturated fatty acid"/>
    <property type="evidence" value="ECO:0007669"/>
    <property type="project" value="TreeGrafter"/>
</dbReference>
<dbReference type="GO" id="GO:0005789">
    <property type="term" value="C:endoplasmic reticulum membrane"/>
    <property type="evidence" value="ECO:0007669"/>
    <property type="project" value="TreeGrafter"/>
</dbReference>
<keyword evidence="4 12" id="KW-0808">Transferase</keyword>
<comment type="similarity">
    <text evidence="2 12">Belongs to the ELO family.</text>
</comment>
<organism evidence="14 16">
    <name type="scientific">Didymodactylos carnosus</name>
    <dbReference type="NCBI Taxonomy" id="1234261"/>
    <lineage>
        <taxon>Eukaryota</taxon>
        <taxon>Metazoa</taxon>
        <taxon>Spiralia</taxon>
        <taxon>Gnathifera</taxon>
        <taxon>Rotifera</taxon>
        <taxon>Eurotatoria</taxon>
        <taxon>Bdelloidea</taxon>
        <taxon>Philodinida</taxon>
        <taxon>Philodinidae</taxon>
        <taxon>Didymodactylos</taxon>
    </lineage>
</organism>
<dbReference type="GO" id="GO:0042761">
    <property type="term" value="P:very long-chain fatty acid biosynthetic process"/>
    <property type="evidence" value="ECO:0007669"/>
    <property type="project" value="TreeGrafter"/>
</dbReference>
<dbReference type="GO" id="GO:0009922">
    <property type="term" value="F:fatty acid elongase activity"/>
    <property type="evidence" value="ECO:0007669"/>
    <property type="project" value="UniProtKB-EC"/>
</dbReference>
<feature type="transmembrane region" description="Helical" evidence="12">
    <location>
        <begin position="129"/>
        <end position="153"/>
    </location>
</feature>
<keyword evidence="10 12" id="KW-0275">Fatty acid biosynthesis</keyword>
<evidence type="ECO:0000256" key="6">
    <source>
        <dbReference type="ARBA" id="ARBA00022832"/>
    </source>
</evidence>
<dbReference type="Pfam" id="PF01151">
    <property type="entry name" value="ELO"/>
    <property type="match status" value="1"/>
</dbReference>
<keyword evidence="9 12" id="KW-0472">Membrane</keyword>
<comment type="catalytic activity">
    <reaction evidence="11 12">
        <text>a very-long-chain acyl-CoA + malonyl-CoA + H(+) = a very-long-chain 3-oxoacyl-CoA + CO2 + CoA</text>
        <dbReference type="Rhea" id="RHEA:32727"/>
        <dbReference type="ChEBI" id="CHEBI:15378"/>
        <dbReference type="ChEBI" id="CHEBI:16526"/>
        <dbReference type="ChEBI" id="CHEBI:57287"/>
        <dbReference type="ChEBI" id="CHEBI:57384"/>
        <dbReference type="ChEBI" id="CHEBI:90725"/>
        <dbReference type="ChEBI" id="CHEBI:90736"/>
        <dbReference type="EC" id="2.3.1.199"/>
    </reaction>
</comment>